<keyword evidence="2" id="KW-1185">Reference proteome</keyword>
<name>A0AA36FHE7_OCTVU</name>
<dbReference type="EMBL" id="OX597835">
    <property type="protein sequence ID" value="CAI9738815.1"/>
    <property type="molecule type" value="Genomic_DNA"/>
</dbReference>
<dbReference type="Proteomes" id="UP001162480">
    <property type="component" value="Chromosome 22"/>
</dbReference>
<evidence type="ECO:0000313" key="2">
    <source>
        <dbReference type="Proteomes" id="UP001162480"/>
    </source>
</evidence>
<protein>
    <submittedName>
        <fullName evidence="1">Uncharacterized protein</fullName>
    </submittedName>
</protein>
<evidence type="ECO:0000313" key="1">
    <source>
        <dbReference type="EMBL" id="CAI9738815.1"/>
    </source>
</evidence>
<dbReference type="AlphaFoldDB" id="A0AA36FHE7"/>
<proteinExistence type="predicted"/>
<organism evidence="1 2">
    <name type="scientific">Octopus vulgaris</name>
    <name type="common">Common octopus</name>
    <dbReference type="NCBI Taxonomy" id="6645"/>
    <lineage>
        <taxon>Eukaryota</taxon>
        <taxon>Metazoa</taxon>
        <taxon>Spiralia</taxon>
        <taxon>Lophotrochozoa</taxon>
        <taxon>Mollusca</taxon>
        <taxon>Cephalopoda</taxon>
        <taxon>Coleoidea</taxon>
        <taxon>Octopodiformes</taxon>
        <taxon>Octopoda</taxon>
        <taxon>Incirrata</taxon>
        <taxon>Octopodidae</taxon>
        <taxon>Octopus</taxon>
    </lineage>
</organism>
<sequence length="187" mass="20952">MARNISTGEKKRETNHGFQMFLISNGNLSPSDLFFFSDSLAHGEALHIHRPDPEFSRKRLRADSSLREYTEAADLTVTSWETGGNSSMYHLATRYHQDNCSNGNCSSARRSSYTRSLLNITSSINSSCNSSSRSNSSKSSHEILNGARNSFRKICLAGDKLASRFLDAHKYTLSSYIPPCCKPYRNH</sequence>
<accession>A0AA36FHE7</accession>
<gene>
    <name evidence="1" type="ORF">OCTVUL_1B015839</name>
</gene>
<reference evidence="1" key="1">
    <citation type="submission" date="2023-08" db="EMBL/GenBank/DDBJ databases">
        <authorList>
            <person name="Alioto T."/>
            <person name="Alioto T."/>
            <person name="Gomez Garrido J."/>
        </authorList>
    </citation>
    <scope>NUCLEOTIDE SEQUENCE</scope>
</reference>